<dbReference type="AlphaFoldDB" id="A0A2W5QI26"/>
<reference evidence="1 2" key="1">
    <citation type="submission" date="2017-08" db="EMBL/GenBank/DDBJ databases">
        <title>Infants hospitalized years apart are colonized by the same room-sourced microbial strains.</title>
        <authorList>
            <person name="Brooks B."/>
            <person name="Olm M.R."/>
            <person name="Firek B.A."/>
            <person name="Baker R."/>
            <person name="Thomas B.C."/>
            <person name="Morowitz M.J."/>
            <person name="Banfield J.F."/>
        </authorList>
    </citation>
    <scope>NUCLEOTIDE SEQUENCE [LARGE SCALE GENOMIC DNA]</scope>
    <source>
        <strain evidence="1">S2_005_003_R2_41</strain>
    </source>
</reference>
<comment type="caution">
    <text evidence="1">The sequence shown here is derived from an EMBL/GenBank/DDBJ whole genome shotgun (WGS) entry which is preliminary data.</text>
</comment>
<dbReference type="EMBL" id="QFPP01000038">
    <property type="protein sequence ID" value="PZQ76848.1"/>
    <property type="molecule type" value="Genomic_DNA"/>
</dbReference>
<sequence length="115" mass="12686">GADAAGLGALTGRIEAGFAADFLLLDLDTPEFLPSWDLSWELVRFGNRDQIRAVFVNGALRLWQGWPVDWDARALMREVAEVARRDVARAPLQRVHATADVHRTLPTQAIQANGP</sequence>
<evidence type="ECO:0000313" key="1">
    <source>
        <dbReference type="EMBL" id="PZQ76848.1"/>
    </source>
</evidence>
<dbReference type="Gene3D" id="2.30.40.10">
    <property type="entry name" value="Urease, subunit C, domain 1"/>
    <property type="match status" value="1"/>
</dbReference>
<feature type="non-terminal residue" evidence="1">
    <location>
        <position position="1"/>
    </location>
</feature>
<proteinExistence type="predicted"/>
<protein>
    <submittedName>
        <fullName evidence="1">S-adenosylhomocysteine deaminase</fullName>
    </submittedName>
</protein>
<dbReference type="SUPFAM" id="SSF51338">
    <property type="entry name" value="Composite domain of metallo-dependent hydrolases"/>
    <property type="match status" value="1"/>
</dbReference>
<gene>
    <name evidence="1" type="ORF">DI563_05855</name>
</gene>
<organism evidence="1 2">
    <name type="scientific">Variovorax paradoxus</name>
    <dbReference type="NCBI Taxonomy" id="34073"/>
    <lineage>
        <taxon>Bacteria</taxon>
        <taxon>Pseudomonadati</taxon>
        <taxon>Pseudomonadota</taxon>
        <taxon>Betaproteobacteria</taxon>
        <taxon>Burkholderiales</taxon>
        <taxon>Comamonadaceae</taxon>
        <taxon>Variovorax</taxon>
    </lineage>
</organism>
<dbReference type="Proteomes" id="UP000249135">
    <property type="component" value="Unassembled WGS sequence"/>
</dbReference>
<evidence type="ECO:0000313" key="2">
    <source>
        <dbReference type="Proteomes" id="UP000249135"/>
    </source>
</evidence>
<dbReference type="GO" id="GO:0016810">
    <property type="term" value="F:hydrolase activity, acting on carbon-nitrogen (but not peptide) bonds"/>
    <property type="evidence" value="ECO:0007669"/>
    <property type="project" value="InterPro"/>
</dbReference>
<dbReference type="InterPro" id="IPR011059">
    <property type="entry name" value="Metal-dep_hydrolase_composite"/>
</dbReference>
<accession>A0A2W5QI26</accession>
<name>A0A2W5QI26_VARPD</name>